<feature type="transmembrane region" description="Helical" evidence="11">
    <location>
        <begin position="43"/>
        <end position="63"/>
    </location>
</feature>
<comment type="function">
    <text evidence="9">Part of the binding-protein-dependent transport system for D-xylose. Probably responsible for the translocation of the substrate across the membrane.</text>
</comment>
<name>C7QF47_CATAD</name>
<dbReference type="OrthoDB" id="3468954at2"/>
<evidence type="ECO:0000256" key="6">
    <source>
        <dbReference type="ARBA" id="ARBA00022692"/>
    </source>
</evidence>
<dbReference type="Proteomes" id="UP000000851">
    <property type="component" value="Chromosome"/>
</dbReference>
<evidence type="ECO:0000256" key="11">
    <source>
        <dbReference type="SAM" id="Phobius"/>
    </source>
</evidence>
<keyword evidence="4" id="KW-0997">Cell inner membrane</keyword>
<feature type="transmembrane region" description="Helical" evidence="11">
    <location>
        <begin position="75"/>
        <end position="95"/>
    </location>
</feature>
<evidence type="ECO:0000313" key="12">
    <source>
        <dbReference type="EMBL" id="ACU74805.1"/>
    </source>
</evidence>
<evidence type="ECO:0000256" key="1">
    <source>
        <dbReference type="ARBA" id="ARBA00004651"/>
    </source>
</evidence>
<keyword evidence="13" id="KW-1185">Reference proteome</keyword>
<dbReference type="HOGENOM" id="CLU_028880_2_1_11"/>
<keyword evidence="8 11" id="KW-0472">Membrane</keyword>
<feature type="transmembrane region" description="Helical" evidence="11">
    <location>
        <begin position="350"/>
        <end position="369"/>
    </location>
</feature>
<evidence type="ECO:0000256" key="8">
    <source>
        <dbReference type="ARBA" id="ARBA00023136"/>
    </source>
</evidence>
<evidence type="ECO:0000256" key="4">
    <source>
        <dbReference type="ARBA" id="ARBA00022519"/>
    </source>
</evidence>
<evidence type="ECO:0000313" key="13">
    <source>
        <dbReference type="Proteomes" id="UP000000851"/>
    </source>
</evidence>
<feature type="transmembrane region" description="Helical" evidence="11">
    <location>
        <begin position="202"/>
        <end position="224"/>
    </location>
</feature>
<dbReference type="GO" id="GO:0005886">
    <property type="term" value="C:plasma membrane"/>
    <property type="evidence" value="ECO:0007669"/>
    <property type="project" value="UniProtKB-SubCell"/>
</dbReference>
<keyword evidence="3" id="KW-1003">Cell membrane</keyword>
<dbReference type="InParanoid" id="C7QF47"/>
<feature type="transmembrane region" description="Helical" evidence="11">
    <location>
        <begin position="151"/>
        <end position="172"/>
    </location>
</feature>
<dbReference type="Pfam" id="PF02653">
    <property type="entry name" value="BPD_transp_2"/>
    <property type="match status" value="1"/>
</dbReference>
<reference evidence="12 13" key="1">
    <citation type="journal article" date="2009" name="Stand. Genomic Sci.">
        <title>Complete genome sequence of Catenulispora acidiphila type strain (ID 139908).</title>
        <authorList>
            <person name="Copeland A."/>
            <person name="Lapidus A."/>
            <person name="Glavina Del Rio T."/>
            <person name="Nolan M."/>
            <person name="Lucas S."/>
            <person name="Chen F."/>
            <person name="Tice H."/>
            <person name="Cheng J.F."/>
            <person name="Bruce D."/>
            <person name="Goodwin L."/>
            <person name="Pitluck S."/>
            <person name="Mikhailova N."/>
            <person name="Pati A."/>
            <person name="Ivanova N."/>
            <person name="Mavromatis K."/>
            <person name="Chen A."/>
            <person name="Palaniappan K."/>
            <person name="Chain P."/>
            <person name="Land M."/>
            <person name="Hauser L."/>
            <person name="Chang Y.J."/>
            <person name="Jeffries C.D."/>
            <person name="Chertkov O."/>
            <person name="Brettin T."/>
            <person name="Detter J.C."/>
            <person name="Han C."/>
            <person name="Ali Z."/>
            <person name="Tindall B.J."/>
            <person name="Goker M."/>
            <person name="Bristow J."/>
            <person name="Eisen J.A."/>
            <person name="Markowitz V."/>
            <person name="Hugenholtz P."/>
            <person name="Kyrpides N.C."/>
            <person name="Klenk H.P."/>
        </authorList>
    </citation>
    <scope>NUCLEOTIDE SEQUENCE [LARGE SCALE GENOMIC DNA]</scope>
    <source>
        <strain evidence="13">DSM 44928 / JCM 14897 / NBRC 102108 / NRRL B-24433 / ID139908</strain>
    </source>
</reference>
<comment type="subcellular location">
    <subcellularLocation>
        <location evidence="1">Cell membrane</location>
        <topology evidence="1">Multi-pass membrane protein</topology>
    </subcellularLocation>
</comment>
<keyword evidence="6 11" id="KW-0812">Transmembrane</keyword>
<proteinExistence type="predicted"/>
<gene>
    <name evidence="12" type="ordered locus">Caci_5947</name>
</gene>
<dbReference type="PANTHER" id="PTHR32196">
    <property type="entry name" value="ABC TRANSPORTER PERMEASE PROTEIN YPHD-RELATED-RELATED"/>
    <property type="match status" value="1"/>
</dbReference>
<accession>C7QF47</accession>
<dbReference type="STRING" id="479433.Caci_5947"/>
<feature type="transmembrane region" description="Helical" evidence="11">
    <location>
        <begin position="100"/>
        <end position="118"/>
    </location>
</feature>
<keyword evidence="5" id="KW-0762">Sugar transport</keyword>
<evidence type="ECO:0000256" key="10">
    <source>
        <dbReference type="ARBA" id="ARBA00035686"/>
    </source>
</evidence>
<protein>
    <recommendedName>
        <fullName evidence="10">Xylose transport system permease protein XylH</fullName>
    </recommendedName>
</protein>
<dbReference type="InterPro" id="IPR001851">
    <property type="entry name" value="ABC_transp_permease"/>
</dbReference>
<evidence type="ECO:0000256" key="3">
    <source>
        <dbReference type="ARBA" id="ARBA00022475"/>
    </source>
</evidence>
<sequence length="438" mass="45852">MTATENPTGTATATGETVPETGAAGTLLAYGRNRLERARGGELGSMPAVAGLVVLVIFFAIVQNGFLSLYNIANLVTQAAPIIVLAMGLIFVLLLGEIDLSAGTASGVCAALMAVMIVRHSLPWYVAVLAAIVTGAVLGFLIGWLRAKVRIPSFVVTLAAFLSFQGIVLMQVGKAGSISLPDQAAKPIITLEGYNNNLMPLWLGWVMLAVVAGGYALVKLRIAVSRRSAGLEAEPALVTFAKTLLMLILGAVFVYLLGENRAIQQNAFFNNLKIEGIPWVVLLLIVLTVGLTFLLSRTRYGRHVYAVGGNDEASRRAGIRVDRIRISVFVICSTLAAVAGVVQASQLESVASNFGAGNTLLLAVGAAVIGGTSLFGGRGRIMDAVWGGLVVAVIQNGMGDLIKGANSQAWQWIVTGLVLLLAAGFDATSRRVGRGDSH</sequence>
<feature type="transmembrane region" description="Helical" evidence="11">
    <location>
        <begin position="410"/>
        <end position="428"/>
    </location>
</feature>
<dbReference type="KEGG" id="cai:Caci_5947"/>
<dbReference type="AlphaFoldDB" id="C7QF47"/>
<feature type="transmembrane region" description="Helical" evidence="11">
    <location>
        <begin position="124"/>
        <end position="144"/>
    </location>
</feature>
<feature type="transmembrane region" description="Helical" evidence="11">
    <location>
        <begin position="381"/>
        <end position="398"/>
    </location>
</feature>
<evidence type="ECO:0000256" key="7">
    <source>
        <dbReference type="ARBA" id="ARBA00022989"/>
    </source>
</evidence>
<dbReference type="EMBL" id="CP001700">
    <property type="protein sequence ID" value="ACU74805.1"/>
    <property type="molecule type" value="Genomic_DNA"/>
</dbReference>
<feature type="transmembrane region" description="Helical" evidence="11">
    <location>
        <begin position="324"/>
        <end position="344"/>
    </location>
</feature>
<evidence type="ECO:0000256" key="5">
    <source>
        <dbReference type="ARBA" id="ARBA00022597"/>
    </source>
</evidence>
<keyword evidence="2" id="KW-0813">Transport</keyword>
<evidence type="ECO:0000256" key="2">
    <source>
        <dbReference type="ARBA" id="ARBA00022448"/>
    </source>
</evidence>
<dbReference type="GO" id="GO:0022857">
    <property type="term" value="F:transmembrane transporter activity"/>
    <property type="evidence" value="ECO:0007669"/>
    <property type="project" value="InterPro"/>
</dbReference>
<dbReference type="RefSeq" id="WP_015794534.1">
    <property type="nucleotide sequence ID" value="NC_013131.1"/>
</dbReference>
<organism evidence="12 13">
    <name type="scientific">Catenulispora acidiphila (strain DSM 44928 / JCM 14897 / NBRC 102108 / NRRL B-24433 / ID139908)</name>
    <dbReference type="NCBI Taxonomy" id="479433"/>
    <lineage>
        <taxon>Bacteria</taxon>
        <taxon>Bacillati</taxon>
        <taxon>Actinomycetota</taxon>
        <taxon>Actinomycetes</taxon>
        <taxon>Catenulisporales</taxon>
        <taxon>Catenulisporaceae</taxon>
        <taxon>Catenulispora</taxon>
    </lineage>
</organism>
<feature type="transmembrane region" description="Helical" evidence="11">
    <location>
        <begin position="277"/>
        <end position="295"/>
    </location>
</feature>
<keyword evidence="7 11" id="KW-1133">Transmembrane helix</keyword>
<dbReference type="eggNOG" id="COG4214">
    <property type="taxonomic scope" value="Bacteria"/>
</dbReference>
<feature type="transmembrane region" description="Helical" evidence="11">
    <location>
        <begin position="236"/>
        <end position="257"/>
    </location>
</feature>
<dbReference type="PANTHER" id="PTHR32196:SF32">
    <property type="entry name" value="XYLOSE TRANSPORT SYSTEM PERMEASE PROTEIN XYLH"/>
    <property type="match status" value="1"/>
</dbReference>
<evidence type="ECO:0000256" key="9">
    <source>
        <dbReference type="ARBA" id="ARBA00035611"/>
    </source>
</evidence>
<dbReference type="CDD" id="cd06579">
    <property type="entry name" value="TM_PBP1_transp_AraH_like"/>
    <property type="match status" value="1"/>
</dbReference>